<evidence type="ECO:0000313" key="2">
    <source>
        <dbReference type="EMBL" id="WOT03626.1"/>
    </source>
</evidence>
<proteinExistence type="predicted"/>
<protein>
    <submittedName>
        <fullName evidence="2">DUF2987 domain-containing protein</fullName>
    </submittedName>
</protein>
<gene>
    <name evidence="2" type="ORF">RGE70_09670</name>
</gene>
<dbReference type="Pfam" id="PF11205">
    <property type="entry name" value="DUF2987"/>
    <property type="match status" value="1"/>
</dbReference>
<keyword evidence="1" id="KW-0732">Signal</keyword>
<feature type="signal peptide" evidence="1">
    <location>
        <begin position="1"/>
        <end position="19"/>
    </location>
</feature>
<evidence type="ECO:0000256" key="1">
    <source>
        <dbReference type="SAM" id="SignalP"/>
    </source>
</evidence>
<keyword evidence="3" id="KW-1185">Reference proteome</keyword>
<dbReference type="InterPro" id="IPR021370">
    <property type="entry name" value="DUF2987"/>
</dbReference>
<reference evidence="2 3" key="1">
    <citation type="submission" date="2023-10" db="EMBL/GenBank/DDBJ databases">
        <title>Complete genome sequence of Shewanella sp. DAU334.</title>
        <authorList>
            <person name="Lee Y.-S."/>
            <person name="Jeong H.-R."/>
            <person name="Hwang E.-J."/>
            <person name="Choi Y.-L."/>
            <person name="Kim G.-D."/>
        </authorList>
    </citation>
    <scope>NUCLEOTIDE SEQUENCE [LARGE SCALE GENOMIC DNA]</scope>
    <source>
        <strain evidence="2 3">DAU334</strain>
    </source>
</reference>
<dbReference type="EMBL" id="CP136522">
    <property type="protein sequence ID" value="WOT03626.1"/>
    <property type="molecule type" value="Genomic_DNA"/>
</dbReference>
<dbReference type="RefSeq" id="WP_310471251.1">
    <property type="nucleotide sequence ID" value="NZ_CP136522.1"/>
</dbReference>
<accession>A0ABZ0JVS0</accession>
<organism evidence="2 3">
    <name type="scientific">Shewanella youngdeokensis</name>
    <dbReference type="NCBI Taxonomy" id="2999068"/>
    <lineage>
        <taxon>Bacteria</taxon>
        <taxon>Pseudomonadati</taxon>
        <taxon>Pseudomonadota</taxon>
        <taxon>Gammaproteobacteria</taxon>
        <taxon>Alteromonadales</taxon>
        <taxon>Shewanellaceae</taxon>
        <taxon>Shewanella</taxon>
    </lineage>
</organism>
<feature type="chain" id="PRO_5047077892" evidence="1">
    <location>
        <begin position="20"/>
        <end position="206"/>
    </location>
</feature>
<name>A0ABZ0JVS0_9GAMM</name>
<dbReference type="Proteomes" id="UP001529491">
    <property type="component" value="Chromosome"/>
</dbReference>
<sequence>MKPIQLFSLLLFSCSTVNAEPFSLEYQGFYQRLKQVNSGNYQLVEVAFSVAKSDSCNVIDGTISTEKESYPLTITDDQRVFLPYEAKLKSDRAQINLNVAGDATTCSIEMQVRAKTTKRKYQQTELNQIQAEMNALLSMMQGFPMRYFSDDISGLTFTFNGEAVITLDANQIPVTNSYHLERKQIEQLSSIEFSQPPKVISPWIVK</sequence>
<evidence type="ECO:0000313" key="3">
    <source>
        <dbReference type="Proteomes" id="UP001529491"/>
    </source>
</evidence>